<dbReference type="GO" id="GO:0004843">
    <property type="term" value="F:cysteine-type deubiquitinase activity"/>
    <property type="evidence" value="ECO:0007669"/>
    <property type="project" value="UniProtKB-EC"/>
</dbReference>
<dbReference type="Pfam" id="PF10275">
    <property type="entry name" value="Peptidase_C65"/>
    <property type="match status" value="1"/>
</dbReference>
<evidence type="ECO:0000256" key="4">
    <source>
        <dbReference type="ARBA" id="ARBA00022670"/>
    </source>
</evidence>
<evidence type="ECO:0000256" key="2">
    <source>
        <dbReference type="ARBA" id="ARBA00006579"/>
    </source>
</evidence>
<dbReference type="GO" id="GO:0006508">
    <property type="term" value="P:proteolysis"/>
    <property type="evidence" value="ECO:0007669"/>
    <property type="project" value="UniProtKB-KW"/>
</dbReference>
<reference evidence="9" key="2">
    <citation type="submission" date="2016-06" db="EMBL/GenBank/DDBJ databases">
        <title>The genome of a short-lived fish provides insights into sex chromosome evolution and the genetic control of aging.</title>
        <authorList>
            <person name="Reichwald K."/>
            <person name="Felder M."/>
            <person name="Petzold A."/>
            <person name="Koch P."/>
            <person name="Groth M."/>
            <person name="Platzer M."/>
        </authorList>
    </citation>
    <scope>NUCLEOTIDE SEQUENCE</scope>
    <source>
        <tissue evidence="9">Brain</tissue>
    </source>
</reference>
<gene>
    <name evidence="9" type="primary">OTUB2</name>
</gene>
<evidence type="ECO:0000256" key="1">
    <source>
        <dbReference type="ARBA" id="ARBA00000707"/>
    </source>
</evidence>
<feature type="domain" description="OTU" evidence="8">
    <location>
        <begin position="35"/>
        <end position="225"/>
    </location>
</feature>
<dbReference type="InterPro" id="IPR003323">
    <property type="entry name" value="OTU_dom"/>
</dbReference>
<organism evidence="9">
    <name type="scientific">Iconisemion striatum</name>
    <dbReference type="NCBI Taxonomy" id="60296"/>
    <lineage>
        <taxon>Eukaryota</taxon>
        <taxon>Metazoa</taxon>
        <taxon>Chordata</taxon>
        <taxon>Craniata</taxon>
        <taxon>Vertebrata</taxon>
        <taxon>Euteleostomi</taxon>
        <taxon>Actinopterygii</taxon>
        <taxon>Neopterygii</taxon>
        <taxon>Teleostei</taxon>
        <taxon>Neoteleostei</taxon>
        <taxon>Acanthomorphata</taxon>
        <taxon>Ovalentaria</taxon>
        <taxon>Atherinomorphae</taxon>
        <taxon>Cyprinodontiformes</taxon>
        <taxon>Nothobranchiidae</taxon>
        <taxon>Iconisemion</taxon>
    </lineage>
</organism>
<dbReference type="GO" id="GO:0071108">
    <property type="term" value="P:protein K48-linked deubiquitination"/>
    <property type="evidence" value="ECO:0007669"/>
    <property type="project" value="TreeGrafter"/>
</dbReference>
<dbReference type="PROSITE" id="PS50802">
    <property type="entry name" value="OTU"/>
    <property type="match status" value="1"/>
</dbReference>
<evidence type="ECO:0000256" key="6">
    <source>
        <dbReference type="ARBA" id="ARBA00022801"/>
    </source>
</evidence>
<name>A0A1A7XRA3_9TELE</name>
<dbReference type="InterPro" id="IPR042468">
    <property type="entry name" value="Peptidase_C65_otubain_sub1"/>
</dbReference>
<dbReference type="InterPro" id="IPR019400">
    <property type="entry name" value="Peptidase_C65_otubain"/>
</dbReference>
<reference evidence="9" key="1">
    <citation type="submission" date="2016-05" db="EMBL/GenBank/DDBJ databases">
        <authorList>
            <person name="Lavstsen T."/>
            <person name="Jespersen J.S."/>
        </authorList>
    </citation>
    <scope>NUCLEOTIDE SEQUENCE</scope>
    <source>
        <tissue evidence="9">Brain</tissue>
    </source>
</reference>
<dbReference type="Gene3D" id="3.30.200.60">
    <property type="entry name" value="Peptidase C65 Otubain, subdomain 1"/>
    <property type="match status" value="1"/>
</dbReference>
<keyword evidence="4" id="KW-0645">Protease</keyword>
<dbReference type="GO" id="GO:0005634">
    <property type="term" value="C:nucleus"/>
    <property type="evidence" value="ECO:0007669"/>
    <property type="project" value="TreeGrafter"/>
</dbReference>
<dbReference type="SUPFAM" id="SSF54001">
    <property type="entry name" value="Cysteine proteinases"/>
    <property type="match status" value="1"/>
</dbReference>
<evidence type="ECO:0000256" key="7">
    <source>
        <dbReference type="ARBA" id="ARBA00022807"/>
    </source>
</evidence>
<dbReference type="Gene3D" id="1.20.1300.20">
    <property type="entry name" value="Peptidase C65 Otubain, subdomain 2"/>
    <property type="match status" value="1"/>
</dbReference>
<dbReference type="EC" id="3.4.19.12" evidence="3"/>
<evidence type="ECO:0000313" key="9">
    <source>
        <dbReference type="EMBL" id="SBP20611.1"/>
    </source>
</evidence>
<dbReference type="InterPro" id="IPR042467">
    <property type="entry name" value="Peptidase_C65_otubain_sub2"/>
</dbReference>
<keyword evidence="6" id="KW-0378">Hydrolase</keyword>
<keyword evidence="7" id="KW-0788">Thiol protease</keyword>
<evidence type="ECO:0000256" key="3">
    <source>
        <dbReference type="ARBA" id="ARBA00012759"/>
    </source>
</evidence>
<proteinExistence type="inferred from homology"/>
<dbReference type="GO" id="GO:2000780">
    <property type="term" value="P:negative regulation of double-strand break repair"/>
    <property type="evidence" value="ECO:0007669"/>
    <property type="project" value="TreeGrafter"/>
</dbReference>
<dbReference type="PANTHER" id="PTHR12931">
    <property type="entry name" value="UBIQUITIN THIOLESTERASE PROTEIN OTUB"/>
    <property type="match status" value="1"/>
</dbReference>
<dbReference type="PANTHER" id="PTHR12931:SF32">
    <property type="entry name" value="UBIQUITIN THIOESTERASE"/>
    <property type="match status" value="1"/>
</dbReference>
<dbReference type="InterPro" id="IPR038765">
    <property type="entry name" value="Papain-like_cys_pep_sf"/>
</dbReference>
<dbReference type="AlphaFoldDB" id="A0A1A7XRA3"/>
<comment type="catalytic activity">
    <reaction evidence="1">
        <text>Thiol-dependent hydrolysis of ester, thioester, amide, peptide and isopeptide bonds formed by the C-terminal Gly of ubiquitin (a 76-residue protein attached to proteins as an intracellular targeting signal).</text>
        <dbReference type="EC" id="3.4.19.12"/>
    </reaction>
</comment>
<dbReference type="GO" id="GO:0043130">
    <property type="term" value="F:ubiquitin binding"/>
    <property type="evidence" value="ECO:0007669"/>
    <property type="project" value="TreeGrafter"/>
</dbReference>
<dbReference type="FunFam" id="1.20.1300.20:FF:000001">
    <property type="entry name" value="Ubiquitin thioesterase OTUB1"/>
    <property type="match status" value="1"/>
</dbReference>
<keyword evidence="5" id="KW-0833">Ubl conjugation pathway</keyword>
<dbReference type="EMBL" id="HADW01019211">
    <property type="protein sequence ID" value="SBP20611.1"/>
    <property type="molecule type" value="Transcribed_RNA"/>
</dbReference>
<evidence type="ECO:0000259" key="8">
    <source>
        <dbReference type="PROSITE" id="PS50802"/>
    </source>
</evidence>
<evidence type="ECO:0000256" key="5">
    <source>
        <dbReference type="ARBA" id="ARBA00022786"/>
    </source>
</evidence>
<sequence>MDVGSLVSRRENISALFPAETTPSAKYKDLSSQFPAGRKVCGDGNCFYRAVCFAHLESVLHHPRALQSFKDKIIQSGKVLTSAGFDESSFSHHQDTLVRVVERCLSDEQEDTLFRLFNENLTSDGVVQFLRLLTSAHLQNHADFFCNFVEAPDLEAYCCQEVEAMAMECDHVDILALAQALDVGIHIVSMEGDEEQLAHHIIPEDAEPSVHLLYQTSHYNIIYRQTHQDPDLLRNTDSL</sequence>
<accession>A0A1A7XRA3</accession>
<comment type="similarity">
    <text evidence="2">Belongs to the peptidase C65 family.</text>
</comment>
<protein>
    <recommendedName>
        <fullName evidence="3">ubiquitinyl hydrolase 1</fullName>
        <ecNumber evidence="3">3.4.19.12</ecNumber>
    </recommendedName>
</protein>